<proteinExistence type="predicted"/>
<reference evidence="2" key="1">
    <citation type="submission" date="2018-07" db="EMBL/GenBank/DDBJ databases">
        <authorList>
            <person name="Quirk P.G."/>
            <person name="Krulwich T.A."/>
        </authorList>
    </citation>
    <scope>NUCLEOTIDE SEQUENCE</scope>
    <source>
        <strain evidence="2">Anand</strain>
    </source>
</reference>
<dbReference type="EMBL" id="UIVT01000001">
    <property type="protein sequence ID" value="SVP88646.1"/>
    <property type="molecule type" value="Genomic_DNA"/>
</dbReference>
<dbReference type="EMBL" id="UIVS01000001">
    <property type="protein sequence ID" value="SVP89800.1"/>
    <property type="molecule type" value="Genomic_DNA"/>
</dbReference>
<protein>
    <recommendedName>
        <fullName evidence="3">Mediator of RNA polymerase II transcription subunit 11</fullName>
    </recommendedName>
</protein>
<gene>
    <name evidence="1" type="ORF">TAT_000050400</name>
    <name evidence="2" type="ORF">TAV_000050100</name>
</gene>
<evidence type="ECO:0008006" key="3">
    <source>
        <dbReference type="Google" id="ProtNLM"/>
    </source>
</evidence>
<name>A0A3B0MQK6_THEAN</name>
<dbReference type="VEuPathDB" id="PiroplasmaDB:TA20570"/>
<accession>A0A3B0MQK6</accession>
<organism evidence="2">
    <name type="scientific">Theileria annulata</name>
    <dbReference type="NCBI Taxonomy" id="5874"/>
    <lineage>
        <taxon>Eukaryota</taxon>
        <taxon>Sar</taxon>
        <taxon>Alveolata</taxon>
        <taxon>Apicomplexa</taxon>
        <taxon>Aconoidasida</taxon>
        <taxon>Piroplasmida</taxon>
        <taxon>Theileriidae</taxon>
        <taxon>Theileria</taxon>
    </lineage>
</organism>
<evidence type="ECO:0000313" key="1">
    <source>
        <dbReference type="EMBL" id="SVP88646.1"/>
    </source>
</evidence>
<evidence type="ECO:0000313" key="2">
    <source>
        <dbReference type="EMBL" id="SVP89800.1"/>
    </source>
</evidence>
<sequence>MALDESKFLSEITGKISNILLLESEILKNVKLDTNFGPGSRTINTEKLDRLTDLSRELFSYITFVSDELHSLTREINPSYTRVSPFHLNKPLNHKGLNSFSYTLPLELQASKQFNRLLQQFLSQ</sequence>
<dbReference type="AlphaFoldDB" id="A0A3B0MQK6"/>